<dbReference type="InParanoid" id="B0W909"/>
<evidence type="ECO:0000256" key="2">
    <source>
        <dbReference type="ARBA" id="ARBA00022553"/>
    </source>
</evidence>
<dbReference type="Pfam" id="PF00550">
    <property type="entry name" value="PP-binding"/>
    <property type="match status" value="1"/>
</dbReference>
<gene>
    <name evidence="7" type="primary">6034928</name>
    <name evidence="6" type="ORF">CpipJ_CPIJ003423</name>
</gene>
<dbReference type="KEGG" id="cqu:CpipJ_CPIJ003423"/>
<keyword evidence="2" id="KW-0597">Phosphoprotein</keyword>
<evidence type="ECO:0000259" key="5">
    <source>
        <dbReference type="Pfam" id="PF23055"/>
    </source>
</evidence>
<reference evidence="7" key="2">
    <citation type="submission" date="2020-05" db="UniProtKB">
        <authorList>
            <consortium name="EnsemblMetazoa"/>
        </authorList>
    </citation>
    <scope>IDENTIFICATION</scope>
    <source>
        <strain evidence="7">JHB</strain>
    </source>
</reference>
<dbReference type="OMA" id="DICAVTI"/>
<dbReference type="EMBL" id="DS231861">
    <property type="protein sequence ID" value="EDS39447.1"/>
    <property type="molecule type" value="Genomic_DNA"/>
</dbReference>
<dbReference type="Gene3D" id="3.40.50.12780">
    <property type="entry name" value="N-terminal domain of ligase-like"/>
    <property type="match status" value="1"/>
</dbReference>
<evidence type="ECO:0000259" key="4">
    <source>
        <dbReference type="Pfam" id="PF00550"/>
    </source>
</evidence>
<dbReference type="PROSITE" id="PS00455">
    <property type="entry name" value="AMP_BINDING"/>
    <property type="match status" value="1"/>
</dbReference>
<evidence type="ECO:0000313" key="8">
    <source>
        <dbReference type="Proteomes" id="UP000002320"/>
    </source>
</evidence>
<dbReference type="eggNOG" id="KOG1178">
    <property type="taxonomic scope" value="Eukaryota"/>
</dbReference>
<keyword evidence="8" id="KW-1185">Reference proteome</keyword>
<evidence type="ECO:0000256" key="1">
    <source>
        <dbReference type="ARBA" id="ARBA00022450"/>
    </source>
</evidence>
<dbReference type="FunCoup" id="B0W909">
    <property type="interactions" value="26"/>
</dbReference>
<feature type="domain" description="Carrier" evidence="4">
    <location>
        <begin position="943"/>
        <end position="1004"/>
    </location>
</feature>
<dbReference type="Gene3D" id="3.40.630.30">
    <property type="match status" value="1"/>
</dbReference>
<dbReference type="GO" id="GO:0016874">
    <property type="term" value="F:ligase activity"/>
    <property type="evidence" value="ECO:0007669"/>
    <property type="project" value="UniProtKB-KW"/>
</dbReference>
<dbReference type="CDD" id="cd05930">
    <property type="entry name" value="A_NRPS"/>
    <property type="match status" value="1"/>
</dbReference>
<sequence length="1251" mass="139839">MTKTEEEQAAAGQVETVTVPRLNPPSMADSNIESYFMSLDFWFAASGITAQHDSRKFNIVMAQVPPNKLTELRGILEAVPEVGKYTYIKAKLIEYFADSQQRRLQRVLSDMPLGDMKPSLLFNEMKRVAGTSLSDAVLLDLWGSRLPPHAQAAVIASTGDAANKCAIADAIVDSMGLRNISAIASNSPRVAPGSTDAPAVSSIAAMQGEIAELSRKLEQVLRFRNLRGESRSRSRSRRSYGPRERDSADGPCWYHRTYGNDAERYTGADVSVIPRGLRSAGAKPTSMQLFAANGTPIKVYGEVLLKVNLGLRREFSWQFLIADVTSGIIGADFISHHDLLIDLKRKRLIDNTTRLEAAGVLARTNGCAIKTFSAQSPYAEVLAEFPTITRLAPPGTVSKSAVFHRIETTGQPAYDNRGQIKTNYNVLNSTANRLARAAIDEIAGKSEPNGDGDYIIAVCMQPSDRLVTTLLAIWKAGAAYLPLDPTFPANRIEHILKESRPVLVIHEDYENLTVFGETPAVAYADLRQKASPLSNANLLPEQMLGAGDNALALVLYTSGSTGVPKGVRLNHETILNRLQWQWNRFPYSETEKVGVFKTALTFVDSVTEIWGPLLNGMSIVVVPKKITNNPERLVELLEEYKIERLVLVPTLLRSLLLYLPLQKKKLLYNLRIWVCSGEPLQISLAKDFFDYFLEGVHQLCNFYGSTEVMGDVTYFVCESKKQLSNFDKVPIGYPLDNTVIYILTPDLQPVKPGEIGELFVSGLNLAQGYVNGRDPERFIDNPLAVDLIYSRMYRTGDFASVTKGCVYYEGRTDSQIKIRGHRVDLSEVEKNLLSMAGIDKGIVLCYHAGELDQALLAFITVEKGSSYKNGLQIEGALESKLAYYMIPQVILLDSIPLLVNGKIDRQSLLKMYENTNNNDDSNIEIEYDYAGVPEHKLAMAQALFTTVGQVIGRSTRTKISLQSNFYELGGNSLNSVITVTQLCQKGHAISITSFIGAENLAEILDKMYANQKHIAEHEQLNGGAPKDHEFEFEYTMNLTAQPLADEHKEDAINILTYSFYEKADLERWIKPLIKEQDYRDILEDIWDVLIEKQLSFVIKDRSGKSVGVSLNFDAYDEPEPELTNNLVIIFEFLEYVEKPIREEKLPQGINQILHSFMMGTCADLSAQENIEAMHFMESEVLKIATRRHFTGILTTNTSPLTQQLGSNVYKYETMLDYQINQWEYSDGSRPFGKAPEDQRVIVHWKDIRKQH</sequence>
<dbReference type="HOGENOM" id="CLU_265759_0_0_1"/>
<dbReference type="STRING" id="7176.B0W909"/>
<feature type="domain" description="DUF7041" evidence="5">
    <location>
        <begin position="35"/>
        <end position="108"/>
    </location>
</feature>
<protein>
    <submittedName>
        <fullName evidence="6 7">AMP dependent ligase</fullName>
    </submittedName>
</protein>
<dbReference type="Pfam" id="PF00501">
    <property type="entry name" value="AMP-binding"/>
    <property type="match status" value="1"/>
</dbReference>
<evidence type="ECO:0000313" key="7">
    <source>
        <dbReference type="EnsemblMetazoa" id="CPIJ003423-PA"/>
    </source>
</evidence>
<dbReference type="Gene3D" id="1.10.1200.10">
    <property type="entry name" value="ACP-like"/>
    <property type="match status" value="1"/>
</dbReference>
<name>B0W909_CULQU</name>
<dbReference type="Gene3D" id="3.30.300.30">
    <property type="match status" value="1"/>
</dbReference>
<dbReference type="EnsemblMetazoa" id="CPIJ003423-RA">
    <property type="protein sequence ID" value="CPIJ003423-PA"/>
    <property type="gene ID" value="CPIJ003423"/>
</dbReference>
<dbReference type="VEuPathDB" id="VectorBase:CPIJ003423"/>
<dbReference type="VEuPathDB" id="VectorBase:CQUJHB002023"/>
<feature type="domain" description="AMP-dependent synthetase/ligase" evidence="3">
    <location>
        <begin position="411"/>
        <end position="769"/>
    </location>
</feature>
<dbReference type="AlphaFoldDB" id="B0W909"/>
<dbReference type="FunFam" id="3.40.50.12780:FF:000038">
    <property type="entry name" value="Ebony protein"/>
    <property type="match status" value="1"/>
</dbReference>
<dbReference type="PANTHER" id="PTHR44845:SF6">
    <property type="entry name" value="BETA-ALANINE-ACTIVATING ENZYME"/>
    <property type="match status" value="1"/>
</dbReference>
<keyword evidence="1" id="KW-0596">Phosphopantetheine</keyword>
<dbReference type="Proteomes" id="UP000002320">
    <property type="component" value="Unassembled WGS sequence"/>
</dbReference>
<dbReference type="SUPFAM" id="SSF56801">
    <property type="entry name" value="Acetyl-CoA synthetase-like"/>
    <property type="match status" value="1"/>
</dbReference>
<dbReference type="SUPFAM" id="SSF47336">
    <property type="entry name" value="ACP-like"/>
    <property type="match status" value="1"/>
</dbReference>
<dbReference type="InterPro" id="IPR045851">
    <property type="entry name" value="AMP-bd_C_sf"/>
</dbReference>
<dbReference type="VEuPathDB" id="VectorBase:CQUJHB010940"/>
<dbReference type="InterPro" id="IPR055469">
    <property type="entry name" value="DUF7041"/>
</dbReference>
<dbReference type="InterPro" id="IPR000873">
    <property type="entry name" value="AMP-dep_synth/lig_dom"/>
</dbReference>
<dbReference type="OrthoDB" id="416786at2759"/>
<accession>B0W909</accession>
<dbReference type="SUPFAM" id="SSF50630">
    <property type="entry name" value="Acid proteases"/>
    <property type="match status" value="1"/>
</dbReference>
<reference evidence="6" key="1">
    <citation type="submission" date="2007-03" db="EMBL/GenBank/DDBJ databases">
        <title>Annotation of Culex pipiens quinquefasciatus.</title>
        <authorList>
            <consortium name="The Broad Institute Genome Sequencing Platform"/>
            <person name="Atkinson P.W."/>
            <person name="Hemingway J."/>
            <person name="Christensen B.M."/>
            <person name="Higgs S."/>
            <person name="Kodira C."/>
            <person name="Hannick L."/>
            <person name="Megy K."/>
            <person name="O'Leary S."/>
            <person name="Pearson M."/>
            <person name="Haas B.J."/>
            <person name="Mauceli E."/>
            <person name="Wortman J.R."/>
            <person name="Lee N.H."/>
            <person name="Guigo R."/>
            <person name="Stanke M."/>
            <person name="Alvarado L."/>
            <person name="Amedeo P."/>
            <person name="Antoine C.H."/>
            <person name="Arensburger P."/>
            <person name="Bidwell S.L."/>
            <person name="Crawford M."/>
            <person name="Camaro F."/>
            <person name="Devon K."/>
            <person name="Engels R."/>
            <person name="Hammond M."/>
            <person name="Howarth C."/>
            <person name="Koehrsen M."/>
            <person name="Lawson D."/>
            <person name="Montgomery P."/>
            <person name="Nene V."/>
            <person name="Nusbaum C."/>
            <person name="Puiu D."/>
            <person name="Romero-Severson J."/>
            <person name="Severson D.W."/>
            <person name="Shumway M."/>
            <person name="Sisk P."/>
            <person name="Stolte C."/>
            <person name="Zeng Q."/>
            <person name="Eisenstadt E."/>
            <person name="Fraser-Liggett C."/>
            <person name="Strausberg R."/>
            <person name="Galagan J."/>
            <person name="Birren B."/>
            <person name="Collins F.H."/>
        </authorList>
    </citation>
    <scope>NUCLEOTIDE SEQUENCE [LARGE SCALE GENOMIC DNA]</scope>
    <source>
        <strain evidence="6">JHB</strain>
    </source>
</reference>
<dbReference type="InterPro" id="IPR009081">
    <property type="entry name" value="PP-bd_ACP"/>
</dbReference>
<dbReference type="Gene3D" id="2.40.70.10">
    <property type="entry name" value="Acid Proteases"/>
    <property type="match status" value="1"/>
</dbReference>
<dbReference type="PANTHER" id="PTHR44845">
    <property type="entry name" value="CARRIER DOMAIN-CONTAINING PROTEIN"/>
    <property type="match status" value="1"/>
</dbReference>
<evidence type="ECO:0000313" key="6">
    <source>
        <dbReference type="EMBL" id="EDS39447.1"/>
    </source>
</evidence>
<dbReference type="Pfam" id="PF23055">
    <property type="entry name" value="DUF7041"/>
    <property type="match status" value="1"/>
</dbReference>
<organism>
    <name type="scientific">Culex quinquefasciatus</name>
    <name type="common">Southern house mosquito</name>
    <name type="synonym">Culex pungens</name>
    <dbReference type="NCBI Taxonomy" id="7176"/>
    <lineage>
        <taxon>Eukaryota</taxon>
        <taxon>Metazoa</taxon>
        <taxon>Ecdysozoa</taxon>
        <taxon>Arthropoda</taxon>
        <taxon>Hexapoda</taxon>
        <taxon>Insecta</taxon>
        <taxon>Pterygota</taxon>
        <taxon>Neoptera</taxon>
        <taxon>Endopterygota</taxon>
        <taxon>Diptera</taxon>
        <taxon>Nematocera</taxon>
        <taxon>Culicoidea</taxon>
        <taxon>Culicidae</taxon>
        <taxon>Culicinae</taxon>
        <taxon>Culicini</taxon>
        <taxon>Culex</taxon>
        <taxon>Culex</taxon>
    </lineage>
</organism>
<evidence type="ECO:0000259" key="3">
    <source>
        <dbReference type="Pfam" id="PF00501"/>
    </source>
</evidence>
<dbReference type="InterPro" id="IPR021109">
    <property type="entry name" value="Peptidase_aspartic_dom_sf"/>
</dbReference>
<keyword evidence="6" id="KW-0436">Ligase</keyword>
<dbReference type="InterPro" id="IPR042099">
    <property type="entry name" value="ANL_N_sf"/>
</dbReference>
<dbReference type="FunFam" id="3.30.300.30:FF:000030">
    <property type="entry name" value="Mutant e4 ebony"/>
    <property type="match status" value="1"/>
</dbReference>
<proteinExistence type="predicted"/>
<dbReference type="FunFam" id="3.40.630.30:FF:000088">
    <property type="entry name" value="Ebony protein"/>
    <property type="match status" value="1"/>
</dbReference>
<dbReference type="InterPro" id="IPR020845">
    <property type="entry name" value="AMP-binding_CS"/>
</dbReference>
<dbReference type="InterPro" id="IPR036736">
    <property type="entry name" value="ACP-like_sf"/>
</dbReference>